<comment type="caution">
    <text evidence="1">The sequence shown here is derived from an EMBL/GenBank/DDBJ whole genome shotgun (WGS) entry which is preliminary data.</text>
</comment>
<keyword evidence="2" id="KW-1185">Reference proteome</keyword>
<evidence type="ECO:0008006" key="3">
    <source>
        <dbReference type="Google" id="ProtNLM"/>
    </source>
</evidence>
<protein>
    <recommendedName>
        <fullName evidence="3">Ribbon-helix-helix protein CopG domain-containing protein</fullName>
    </recommendedName>
</protein>
<dbReference type="Proteomes" id="UP000434582">
    <property type="component" value="Unassembled WGS sequence"/>
</dbReference>
<accession>A0A7X1ZBR9</accession>
<sequence>MTKARVQFDLTPERLEELDRLMAVCGFETRKELFNNALSFFEAAVDEVQRGNDIAAVNMDEKTYSRLVLPALVRVAQVAKRDHAAAE</sequence>
<dbReference type="OrthoDB" id="8480833at2"/>
<gene>
    <name evidence="1" type="ORF">GHC57_03805</name>
</gene>
<dbReference type="AlphaFoldDB" id="A0A7X1ZBR9"/>
<organism evidence="1 2">
    <name type="scientific">Roseospira navarrensis</name>
    <dbReference type="NCBI Taxonomy" id="140058"/>
    <lineage>
        <taxon>Bacteria</taxon>
        <taxon>Pseudomonadati</taxon>
        <taxon>Pseudomonadota</taxon>
        <taxon>Alphaproteobacteria</taxon>
        <taxon>Rhodospirillales</taxon>
        <taxon>Rhodospirillaceae</taxon>
        <taxon>Roseospira</taxon>
    </lineage>
</organism>
<reference evidence="1 2" key="1">
    <citation type="submission" date="2019-10" db="EMBL/GenBank/DDBJ databases">
        <title>Draft whole-genome sequence of the purple nonsulfur photosynthetic bacterium Roseospira navarrensis DSM 15114.</title>
        <authorList>
            <person name="Kyndt J.A."/>
            <person name="Meyer T.E."/>
        </authorList>
    </citation>
    <scope>NUCLEOTIDE SEQUENCE [LARGE SCALE GENOMIC DNA]</scope>
    <source>
        <strain evidence="1 2">DSM 15114</strain>
    </source>
</reference>
<dbReference type="RefSeq" id="WP_153341328.1">
    <property type="nucleotide sequence ID" value="NZ_WIVE01000006.1"/>
</dbReference>
<dbReference type="EMBL" id="WIVE01000006">
    <property type="protein sequence ID" value="MQX35636.1"/>
    <property type="molecule type" value="Genomic_DNA"/>
</dbReference>
<proteinExistence type="predicted"/>
<evidence type="ECO:0000313" key="1">
    <source>
        <dbReference type="EMBL" id="MQX35636.1"/>
    </source>
</evidence>
<evidence type="ECO:0000313" key="2">
    <source>
        <dbReference type="Proteomes" id="UP000434582"/>
    </source>
</evidence>
<name>A0A7X1ZBR9_9PROT</name>